<keyword evidence="2" id="KW-1185">Reference proteome</keyword>
<dbReference type="EMBL" id="CABVPN010000010">
    <property type="protein sequence ID" value="VWB50251.1"/>
    <property type="molecule type" value="Genomic_DNA"/>
</dbReference>
<evidence type="ECO:0000313" key="2">
    <source>
        <dbReference type="Proteomes" id="UP000494125"/>
    </source>
</evidence>
<sequence>MTALLALAEQLATNHQTMSEASWDAAVRVGGLLLRAEMMNNDADMVALELLSRLRRRK</sequence>
<dbReference type="AlphaFoldDB" id="A0A6P2K832"/>
<reference evidence="1 2" key="1">
    <citation type="submission" date="2019-09" db="EMBL/GenBank/DDBJ databases">
        <authorList>
            <person name="Depoorter E."/>
        </authorList>
    </citation>
    <scope>NUCLEOTIDE SEQUENCE [LARGE SCALE GENOMIC DNA]</scope>
    <source>
        <strain evidence="1">LMG 24065</strain>
    </source>
</reference>
<dbReference type="Proteomes" id="UP000494125">
    <property type="component" value="Unassembled WGS sequence"/>
</dbReference>
<organism evidence="1 2">
    <name type="scientific">Burkholderia diffusa</name>
    <dbReference type="NCBI Taxonomy" id="488732"/>
    <lineage>
        <taxon>Bacteria</taxon>
        <taxon>Pseudomonadati</taxon>
        <taxon>Pseudomonadota</taxon>
        <taxon>Betaproteobacteria</taxon>
        <taxon>Burkholderiales</taxon>
        <taxon>Burkholderiaceae</taxon>
        <taxon>Burkholderia</taxon>
        <taxon>Burkholderia cepacia complex</taxon>
    </lineage>
</organism>
<gene>
    <name evidence="1" type="ORF">BDI24065_02300</name>
</gene>
<evidence type="ECO:0000313" key="1">
    <source>
        <dbReference type="EMBL" id="VWB50251.1"/>
    </source>
</evidence>
<accession>A0A6P2K832</accession>
<proteinExistence type="predicted"/>
<name>A0A6P2K832_9BURK</name>
<protein>
    <submittedName>
        <fullName evidence="1">Uncharacterized protein</fullName>
    </submittedName>
</protein>